<evidence type="ECO:0000256" key="4">
    <source>
        <dbReference type="ARBA" id="ARBA00022692"/>
    </source>
</evidence>
<organism evidence="9">
    <name type="scientific">Arundo donax</name>
    <name type="common">Giant reed</name>
    <name type="synonym">Donax arundinaceus</name>
    <dbReference type="NCBI Taxonomy" id="35708"/>
    <lineage>
        <taxon>Eukaryota</taxon>
        <taxon>Viridiplantae</taxon>
        <taxon>Streptophyta</taxon>
        <taxon>Embryophyta</taxon>
        <taxon>Tracheophyta</taxon>
        <taxon>Spermatophyta</taxon>
        <taxon>Magnoliopsida</taxon>
        <taxon>Liliopsida</taxon>
        <taxon>Poales</taxon>
        <taxon>Poaceae</taxon>
        <taxon>PACMAD clade</taxon>
        <taxon>Arundinoideae</taxon>
        <taxon>Arundineae</taxon>
        <taxon>Arundo</taxon>
    </lineage>
</organism>
<keyword evidence="2" id="KW-0328">Glycosyltransferase</keyword>
<keyword evidence="5 8" id="KW-1133">Transmembrane helix</keyword>
<keyword evidence="4 8" id="KW-0812">Transmembrane</keyword>
<dbReference type="PANTHER" id="PTHR32044:SF68">
    <property type="entry name" value="GLUCOMANNAN 4-BETA-MANNOSYLTRANSFERASE 5-RELATED"/>
    <property type="match status" value="1"/>
</dbReference>
<keyword evidence="7 8" id="KW-0472">Membrane</keyword>
<evidence type="ECO:0000256" key="8">
    <source>
        <dbReference type="SAM" id="Phobius"/>
    </source>
</evidence>
<feature type="transmembrane region" description="Helical" evidence="8">
    <location>
        <begin position="52"/>
        <end position="72"/>
    </location>
</feature>
<dbReference type="GO" id="GO:0051753">
    <property type="term" value="F:mannan synthase activity"/>
    <property type="evidence" value="ECO:0007669"/>
    <property type="project" value="TreeGrafter"/>
</dbReference>
<dbReference type="AlphaFoldDB" id="A0A0A9GAQ7"/>
<proteinExistence type="predicted"/>
<accession>A0A0A9GAQ7</accession>
<evidence type="ECO:0000256" key="3">
    <source>
        <dbReference type="ARBA" id="ARBA00022679"/>
    </source>
</evidence>
<reference evidence="9" key="2">
    <citation type="journal article" date="2015" name="Data Brief">
        <title>Shoot transcriptome of the giant reed, Arundo donax.</title>
        <authorList>
            <person name="Barrero R.A."/>
            <person name="Guerrero F.D."/>
            <person name="Moolhuijzen P."/>
            <person name="Goolsby J.A."/>
            <person name="Tidwell J."/>
            <person name="Bellgard S.E."/>
            <person name="Bellgard M.I."/>
        </authorList>
    </citation>
    <scope>NUCLEOTIDE SEQUENCE</scope>
    <source>
        <tissue evidence="9">Shoot tissue taken approximately 20 cm above the soil surface</tissue>
    </source>
</reference>
<reference evidence="9" key="1">
    <citation type="submission" date="2014-09" db="EMBL/GenBank/DDBJ databases">
        <authorList>
            <person name="Magalhaes I.L.F."/>
            <person name="Oliveira U."/>
            <person name="Santos F.R."/>
            <person name="Vidigal T.H.D.A."/>
            <person name="Brescovit A.D."/>
            <person name="Santos A.J."/>
        </authorList>
    </citation>
    <scope>NUCLEOTIDE SEQUENCE</scope>
    <source>
        <tissue evidence="9">Shoot tissue taken approximately 20 cm above the soil surface</tissue>
    </source>
</reference>
<keyword evidence="3" id="KW-0808">Transferase</keyword>
<evidence type="ECO:0000256" key="2">
    <source>
        <dbReference type="ARBA" id="ARBA00022676"/>
    </source>
</evidence>
<protein>
    <recommendedName>
        <fullName evidence="10">Glycosyltransferase 2-like domain-containing protein</fullName>
    </recommendedName>
</protein>
<sequence>MIGEVLVAKQVSPLKKFYMIYSFFLVRRVVTPPVAFVLYNVIIPLSVMIPEIFLPVWGVAYIPTVLTIVTAIRNPENLHIMPLWILFESVMSMHRLKAAVAGMLELPEFNQWIVTQKVGNNGVEENGEVPLLQKARNRFRNRVNLPEIGFSLFLFGCASYNLVFHGKTSYYINLYLQGLAFFLLVLNYIGTCPSCL</sequence>
<dbReference type="GO" id="GO:0000139">
    <property type="term" value="C:Golgi membrane"/>
    <property type="evidence" value="ECO:0007669"/>
    <property type="project" value="UniProtKB-SubCell"/>
</dbReference>
<evidence type="ECO:0000256" key="7">
    <source>
        <dbReference type="ARBA" id="ARBA00023136"/>
    </source>
</evidence>
<evidence type="ECO:0008006" key="10">
    <source>
        <dbReference type="Google" id="ProtNLM"/>
    </source>
</evidence>
<evidence type="ECO:0000256" key="5">
    <source>
        <dbReference type="ARBA" id="ARBA00022989"/>
    </source>
</evidence>
<feature type="transmembrane region" description="Helical" evidence="8">
    <location>
        <begin position="143"/>
        <end position="164"/>
    </location>
</feature>
<feature type="transmembrane region" description="Helical" evidence="8">
    <location>
        <begin position="25"/>
        <end position="46"/>
    </location>
</feature>
<dbReference type="PANTHER" id="PTHR32044">
    <property type="entry name" value="GLUCOMANNAN 4-BETA-MANNOSYLTRANSFERASE 9"/>
    <property type="match status" value="1"/>
</dbReference>
<dbReference type="EMBL" id="GBRH01175746">
    <property type="protein sequence ID" value="JAE22150.1"/>
    <property type="molecule type" value="Transcribed_RNA"/>
</dbReference>
<evidence type="ECO:0000256" key="6">
    <source>
        <dbReference type="ARBA" id="ARBA00023034"/>
    </source>
</evidence>
<evidence type="ECO:0000313" key="9">
    <source>
        <dbReference type="EMBL" id="JAE22150.1"/>
    </source>
</evidence>
<name>A0A0A9GAQ7_ARUDO</name>
<evidence type="ECO:0000256" key="1">
    <source>
        <dbReference type="ARBA" id="ARBA00004394"/>
    </source>
</evidence>
<keyword evidence="6" id="KW-0333">Golgi apparatus</keyword>
<feature type="transmembrane region" description="Helical" evidence="8">
    <location>
        <begin position="170"/>
        <end position="190"/>
    </location>
</feature>
<comment type="subcellular location">
    <subcellularLocation>
        <location evidence="1">Golgi apparatus membrane</location>
    </subcellularLocation>
</comment>